<proteinExistence type="inferred from homology"/>
<dbReference type="SUPFAM" id="SSF53335">
    <property type="entry name" value="S-adenosyl-L-methionine-dependent methyltransferases"/>
    <property type="match status" value="1"/>
</dbReference>
<dbReference type="PANTHER" id="PTHR44942:SF4">
    <property type="entry name" value="METHYLTRANSFERASE TYPE 11 DOMAIN-CONTAINING PROTEIN"/>
    <property type="match status" value="1"/>
</dbReference>
<organism evidence="5 6">
    <name type="scientific">Herbiconiux gentiana</name>
    <dbReference type="NCBI Taxonomy" id="2970912"/>
    <lineage>
        <taxon>Bacteria</taxon>
        <taxon>Bacillati</taxon>
        <taxon>Actinomycetota</taxon>
        <taxon>Actinomycetes</taxon>
        <taxon>Micrococcales</taxon>
        <taxon>Microbacteriaceae</taxon>
        <taxon>Herbiconiux</taxon>
    </lineage>
</organism>
<evidence type="ECO:0000313" key="5">
    <source>
        <dbReference type="EMBL" id="MCS5713441.1"/>
    </source>
</evidence>
<evidence type="ECO:0000256" key="2">
    <source>
        <dbReference type="ARBA" id="ARBA00022603"/>
    </source>
</evidence>
<dbReference type="RefSeq" id="WP_259484971.1">
    <property type="nucleotide sequence ID" value="NZ_JANTEZ010000001.1"/>
</dbReference>
<gene>
    <name evidence="5" type="ORF">NVV95_02610</name>
</gene>
<reference evidence="5" key="1">
    <citation type="submission" date="2022-08" db="EMBL/GenBank/DDBJ databases">
        <authorList>
            <person name="Deng Y."/>
            <person name="Han X.-F."/>
            <person name="Zhang Y.-Q."/>
        </authorList>
    </citation>
    <scope>NUCLEOTIDE SEQUENCE</scope>
    <source>
        <strain evidence="5">CPCC 205716</strain>
    </source>
</reference>
<dbReference type="Proteomes" id="UP001165580">
    <property type="component" value="Unassembled WGS sequence"/>
</dbReference>
<dbReference type="PANTHER" id="PTHR44942">
    <property type="entry name" value="METHYLTRANSF_11 DOMAIN-CONTAINING PROTEIN"/>
    <property type="match status" value="1"/>
</dbReference>
<evidence type="ECO:0000259" key="4">
    <source>
        <dbReference type="Pfam" id="PF08241"/>
    </source>
</evidence>
<evidence type="ECO:0000256" key="3">
    <source>
        <dbReference type="ARBA" id="ARBA00022679"/>
    </source>
</evidence>
<dbReference type="GO" id="GO:0032259">
    <property type="term" value="P:methylation"/>
    <property type="evidence" value="ECO:0007669"/>
    <property type="project" value="UniProtKB-KW"/>
</dbReference>
<keyword evidence="3" id="KW-0808">Transferase</keyword>
<dbReference type="EMBL" id="JANTEZ010000001">
    <property type="protein sequence ID" value="MCS5713441.1"/>
    <property type="molecule type" value="Genomic_DNA"/>
</dbReference>
<dbReference type="Pfam" id="PF08241">
    <property type="entry name" value="Methyltransf_11"/>
    <property type="match status" value="1"/>
</dbReference>
<dbReference type="InterPro" id="IPR013216">
    <property type="entry name" value="Methyltransf_11"/>
</dbReference>
<protein>
    <submittedName>
        <fullName evidence="5">Class I SAM-dependent methyltransferase</fullName>
    </submittedName>
</protein>
<dbReference type="InterPro" id="IPR020596">
    <property type="entry name" value="rRNA_Ade_Mease_Trfase_CS"/>
</dbReference>
<comment type="similarity">
    <text evidence="1">Belongs to the methyltransferase superfamily.</text>
</comment>
<dbReference type="Gene3D" id="3.40.50.150">
    <property type="entry name" value="Vaccinia Virus protein VP39"/>
    <property type="match status" value="1"/>
</dbReference>
<dbReference type="CDD" id="cd02440">
    <property type="entry name" value="AdoMet_MTases"/>
    <property type="match status" value="1"/>
</dbReference>
<evidence type="ECO:0000313" key="6">
    <source>
        <dbReference type="Proteomes" id="UP001165580"/>
    </source>
</evidence>
<comment type="caution">
    <text evidence="5">The sequence shown here is derived from an EMBL/GenBank/DDBJ whole genome shotgun (WGS) entry which is preliminary data.</text>
</comment>
<sequence>MAKERQYAQSFGAEAAAYDAGRPGYPDDAVEWLLSQAATDDGARPDVVDVGAGTGKFTASLPARSASVVAVEPDALLRERLARNLPAVTAVEGTGERLPLGEDSADVVTYAQSWHWVDVEAASREAARVLRPGGVLALVWNVRDESVDWVHRLTEVIGASIADEYETVAPPVAEPLRRDAHAEFRWTNELDRPALHSLVTSRSSVIALDEPARAELLAGLDELLDTHPELAGLDRYPLPYLTRVTIARPI</sequence>
<evidence type="ECO:0000256" key="1">
    <source>
        <dbReference type="ARBA" id="ARBA00008361"/>
    </source>
</evidence>
<keyword evidence="2 5" id="KW-0489">Methyltransferase</keyword>
<accession>A0ABT2GB60</accession>
<dbReference type="PROSITE" id="PS01131">
    <property type="entry name" value="RRNA_A_DIMETH"/>
    <property type="match status" value="1"/>
</dbReference>
<dbReference type="InterPro" id="IPR051052">
    <property type="entry name" value="Diverse_substrate_MTase"/>
</dbReference>
<dbReference type="InterPro" id="IPR029063">
    <property type="entry name" value="SAM-dependent_MTases_sf"/>
</dbReference>
<keyword evidence="6" id="KW-1185">Reference proteome</keyword>
<feature type="domain" description="Methyltransferase type 11" evidence="4">
    <location>
        <begin position="48"/>
        <end position="137"/>
    </location>
</feature>
<dbReference type="GO" id="GO:0008168">
    <property type="term" value="F:methyltransferase activity"/>
    <property type="evidence" value="ECO:0007669"/>
    <property type="project" value="UniProtKB-KW"/>
</dbReference>
<name>A0ABT2GB60_9MICO</name>